<dbReference type="PANTHER" id="PTHR35477:SF1">
    <property type="entry name" value="OS06G0728500 PROTEIN"/>
    <property type="match status" value="1"/>
</dbReference>
<gene>
    <name evidence="3" type="primary">LOC110779264</name>
</gene>
<dbReference type="KEGG" id="soe:110779264"/>
<keyword evidence="2" id="KW-1185">Reference proteome</keyword>
<name>A0A9R0JLU6_SPIOL</name>
<feature type="compositionally biased region" description="Basic and acidic residues" evidence="1">
    <location>
        <begin position="7"/>
        <end position="17"/>
    </location>
</feature>
<evidence type="ECO:0000313" key="3">
    <source>
        <dbReference type="RefSeq" id="XP_021839485.1"/>
    </source>
</evidence>
<feature type="compositionally biased region" description="Polar residues" evidence="1">
    <location>
        <begin position="182"/>
        <end position="196"/>
    </location>
</feature>
<feature type="region of interest" description="Disordered" evidence="1">
    <location>
        <begin position="181"/>
        <end position="217"/>
    </location>
</feature>
<reference evidence="2" key="1">
    <citation type="journal article" date="2021" name="Nat. Commun.">
        <title>Genomic analyses provide insights into spinach domestication and the genetic basis of agronomic traits.</title>
        <authorList>
            <person name="Cai X."/>
            <person name="Sun X."/>
            <person name="Xu C."/>
            <person name="Sun H."/>
            <person name="Wang X."/>
            <person name="Ge C."/>
            <person name="Zhang Z."/>
            <person name="Wang Q."/>
            <person name="Fei Z."/>
            <person name="Jiao C."/>
            <person name="Wang Q."/>
        </authorList>
    </citation>
    <scope>NUCLEOTIDE SEQUENCE [LARGE SCALE GENOMIC DNA]</scope>
    <source>
        <strain evidence="2">cv. Varoflay</strain>
    </source>
</reference>
<organism evidence="2 3">
    <name type="scientific">Spinacia oleracea</name>
    <name type="common">Spinach</name>
    <dbReference type="NCBI Taxonomy" id="3562"/>
    <lineage>
        <taxon>Eukaryota</taxon>
        <taxon>Viridiplantae</taxon>
        <taxon>Streptophyta</taxon>
        <taxon>Embryophyta</taxon>
        <taxon>Tracheophyta</taxon>
        <taxon>Spermatophyta</taxon>
        <taxon>Magnoliopsida</taxon>
        <taxon>eudicotyledons</taxon>
        <taxon>Gunneridae</taxon>
        <taxon>Pentapetalae</taxon>
        <taxon>Caryophyllales</taxon>
        <taxon>Chenopodiaceae</taxon>
        <taxon>Chenopodioideae</taxon>
        <taxon>Anserineae</taxon>
        <taxon>Spinacia</taxon>
    </lineage>
</organism>
<evidence type="ECO:0000256" key="1">
    <source>
        <dbReference type="SAM" id="MobiDB-lite"/>
    </source>
</evidence>
<feature type="region of interest" description="Disordered" evidence="1">
    <location>
        <begin position="1"/>
        <end position="62"/>
    </location>
</feature>
<evidence type="ECO:0000313" key="2">
    <source>
        <dbReference type="Proteomes" id="UP000813463"/>
    </source>
</evidence>
<dbReference type="RefSeq" id="XP_021839485.1">
    <property type="nucleotide sequence ID" value="XM_021983793.2"/>
</dbReference>
<protein>
    <submittedName>
        <fullName evidence="3">Uncharacterized protein</fullName>
    </submittedName>
</protein>
<dbReference type="OrthoDB" id="1910495at2759"/>
<dbReference type="Proteomes" id="UP000813463">
    <property type="component" value="Chromosome 3"/>
</dbReference>
<reference evidence="3" key="2">
    <citation type="submission" date="2025-08" db="UniProtKB">
        <authorList>
            <consortium name="RefSeq"/>
        </authorList>
    </citation>
    <scope>IDENTIFICATION</scope>
    <source>
        <tissue evidence="3">Leaf</tissue>
    </source>
</reference>
<sequence>MDANDCDTNHLDGDVRLPPRKRLLAGLKKQSCSESNSPCSQENTPSPIPSSSPSPSFSASPLSEFDARLNNLLKSYKNGSNMSPEEIAVAAGSAAASAAKAAEVARAAAEEKAAIAAKAVAAAKTALNAVASVSEETSSKDKYQKKNKLKKHVPVQLLYKNYQPVENCGTDEELARKLHRAINSSPRINRHSSGSDSKNHKHKKLKISPSSEKSGVVANGDVVEGGMDCEGSNEEPYAVKLDDKVLSKFTTKADEVEVEVDSGEAESSHSKAKTFTAASDDVCNNGRKRGRIKQKKLPLSICSSKDQSNPKEDPPILTNSLLSRARTDKSTARHVSLLSLERPGENVTPMEVAPTWKCQDFKVSQCINQDKIVQS</sequence>
<dbReference type="AlphaFoldDB" id="A0A9R0JLU6"/>
<dbReference type="GeneID" id="110779264"/>
<dbReference type="PANTHER" id="PTHR35477">
    <property type="entry name" value="OS06G0728500 PROTEIN"/>
    <property type="match status" value="1"/>
</dbReference>
<proteinExistence type="predicted"/>
<feature type="compositionally biased region" description="Low complexity" evidence="1">
    <location>
        <begin position="53"/>
        <end position="62"/>
    </location>
</feature>
<accession>A0A9R0JLU6</accession>
<feature type="compositionally biased region" description="Polar residues" evidence="1">
    <location>
        <begin position="30"/>
        <end position="44"/>
    </location>
</feature>